<dbReference type="Proteomes" id="UP001490330">
    <property type="component" value="Unassembled WGS sequence"/>
</dbReference>
<dbReference type="Pfam" id="PF01022">
    <property type="entry name" value="HTH_5"/>
    <property type="match status" value="1"/>
</dbReference>
<evidence type="ECO:0000313" key="3">
    <source>
        <dbReference type="Proteomes" id="UP001490330"/>
    </source>
</evidence>
<name>A0ABV1VB76_9ACTN</name>
<comment type="caution">
    <text evidence="2">The sequence shown here is derived from an EMBL/GenBank/DDBJ whole genome shotgun (WGS) entry which is preliminary data.</text>
</comment>
<feature type="domain" description="HTH arsR-type" evidence="1">
    <location>
        <begin position="9"/>
        <end position="37"/>
    </location>
</feature>
<gene>
    <name evidence="2" type="ORF">ABT322_08140</name>
</gene>
<dbReference type="RefSeq" id="WP_350726336.1">
    <property type="nucleotide sequence ID" value="NZ_JBEPCO010000092.1"/>
</dbReference>
<dbReference type="EMBL" id="JBEPCV010000005">
    <property type="protein sequence ID" value="MER6903745.1"/>
    <property type="molecule type" value="Genomic_DNA"/>
</dbReference>
<evidence type="ECO:0000313" key="2">
    <source>
        <dbReference type="EMBL" id="MER6903745.1"/>
    </source>
</evidence>
<organism evidence="2 3">
    <name type="scientific">Streptomyces flaveolus</name>
    <dbReference type="NCBI Taxonomy" id="67297"/>
    <lineage>
        <taxon>Bacteria</taxon>
        <taxon>Bacillati</taxon>
        <taxon>Actinomycetota</taxon>
        <taxon>Actinomycetes</taxon>
        <taxon>Kitasatosporales</taxon>
        <taxon>Streptomycetaceae</taxon>
        <taxon>Streptomyces</taxon>
    </lineage>
</organism>
<proteinExistence type="predicted"/>
<dbReference type="InterPro" id="IPR001845">
    <property type="entry name" value="HTH_ArsR_DNA-bd_dom"/>
</dbReference>
<reference evidence="2 3" key="1">
    <citation type="submission" date="2024-06" db="EMBL/GenBank/DDBJ databases">
        <title>The Natural Products Discovery Center: Release of the First 8490 Sequenced Strains for Exploring Actinobacteria Biosynthetic Diversity.</title>
        <authorList>
            <person name="Kalkreuter E."/>
            <person name="Kautsar S.A."/>
            <person name="Yang D."/>
            <person name="Bader C.D."/>
            <person name="Teijaro C.N."/>
            <person name="Fluegel L."/>
            <person name="Davis C.M."/>
            <person name="Simpson J.R."/>
            <person name="Lauterbach L."/>
            <person name="Steele A.D."/>
            <person name="Gui C."/>
            <person name="Meng S."/>
            <person name="Li G."/>
            <person name="Viehrig K."/>
            <person name="Ye F."/>
            <person name="Su P."/>
            <person name="Kiefer A.F."/>
            <person name="Nichols A."/>
            <person name="Cepeda A.J."/>
            <person name="Yan W."/>
            <person name="Fan B."/>
            <person name="Jiang Y."/>
            <person name="Adhikari A."/>
            <person name="Zheng C.-J."/>
            <person name="Schuster L."/>
            <person name="Cowan T.M."/>
            <person name="Smanski M.J."/>
            <person name="Chevrette M.G."/>
            <person name="De Carvalho L.P.S."/>
            <person name="Shen B."/>
        </authorList>
    </citation>
    <scope>NUCLEOTIDE SEQUENCE [LARGE SCALE GENOMIC DNA]</scope>
    <source>
        <strain evidence="2 3">NPDC000632</strain>
    </source>
</reference>
<evidence type="ECO:0000259" key="1">
    <source>
        <dbReference type="Pfam" id="PF01022"/>
    </source>
</evidence>
<sequence length="37" mass="4035">MSSTGACRLSALAGERNYVSQLARDLGMSRPLLQMHL</sequence>
<keyword evidence="3" id="KW-1185">Reference proteome</keyword>
<protein>
    <submittedName>
        <fullName evidence="2">ArsR family transcriptional regulator</fullName>
    </submittedName>
</protein>
<accession>A0ABV1VB76</accession>